<keyword evidence="3" id="KW-1185">Reference proteome</keyword>
<feature type="transmembrane region" description="Helical" evidence="1">
    <location>
        <begin position="69"/>
        <end position="86"/>
    </location>
</feature>
<comment type="caution">
    <text evidence="2">The sequence shown here is derived from an EMBL/GenBank/DDBJ whole genome shotgun (WGS) entry which is preliminary data.</text>
</comment>
<accession>K6ZB91</accession>
<evidence type="ECO:0008006" key="4">
    <source>
        <dbReference type="Google" id="ProtNLM"/>
    </source>
</evidence>
<dbReference type="EMBL" id="BAEQ01000014">
    <property type="protein sequence ID" value="GAC27637.1"/>
    <property type="molecule type" value="Genomic_DNA"/>
</dbReference>
<evidence type="ECO:0000313" key="3">
    <source>
        <dbReference type="Proteomes" id="UP000006251"/>
    </source>
</evidence>
<name>K6ZB91_9ALTE</name>
<dbReference type="GO" id="GO:0015097">
    <property type="term" value="F:mercury ion transmembrane transporter activity"/>
    <property type="evidence" value="ECO:0007669"/>
    <property type="project" value="InterPro"/>
</dbReference>
<dbReference type="AlphaFoldDB" id="K6ZB91"/>
<reference evidence="3" key="1">
    <citation type="journal article" date="2014" name="Environ. Microbiol.">
        <title>Comparative genomics of the marine bacterial genus Glaciecola reveals the high degree of genomic diversity and genomic characteristic for cold adaptation.</title>
        <authorList>
            <person name="Qin Q.L."/>
            <person name="Xie B.B."/>
            <person name="Yu Y."/>
            <person name="Shu Y.L."/>
            <person name="Rong J.C."/>
            <person name="Zhang Y.J."/>
            <person name="Zhao D.L."/>
            <person name="Chen X.L."/>
            <person name="Zhang X.Y."/>
            <person name="Chen B."/>
            <person name="Zhou B.C."/>
            <person name="Zhang Y.Z."/>
        </authorList>
    </citation>
    <scope>NUCLEOTIDE SEQUENCE [LARGE SCALE GENOMIC DNA]</scope>
    <source>
        <strain evidence="3">ACAM 615</strain>
    </source>
</reference>
<organism evidence="2 3">
    <name type="scientific">Brumicola pallidula DSM 14239 = ACAM 615</name>
    <dbReference type="NCBI Taxonomy" id="1121922"/>
    <lineage>
        <taxon>Bacteria</taxon>
        <taxon>Pseudomonadati</taxon>
        <taxon>Pseudomonadota</taxon>
        <taxon>Gammaproteobacteria</taxon>
        <taxon>Alteromonadales</taxon>
        <taxon>Alteromonadaceae</taxon>
        <taxon>Brumicola</taxon>
    </lineage>
</organism>
<proteinExistence type="predicted"/>
<dbReference type="Proteomes" id="UP000006251">
    <property type="component" value="Unassembled WGS sequence"/>
</dbReference>
<dbReference type="Pfam" id="PF03203">
    <property type="entry name" value="MerC"/>
    <property type="match status" value="1"/>
</dbReference>
<feature type="transmembrane region" description="Helical" evidence="1">
    <location>
        <begin position="7"/>
        <end position="28"/>
    </location>
</feature>
<sequence length="119" mass="13193">MKDKLGIFFSSLCLCHCLLTPLLILIMGTNVFLGALEAEWIHKLLLLPVLIIALSSVPKRWLATRNQWLLILASAGFITIIAAQFHHGVNEVWLTMLGSTCLIAAHFLSLNLVKRESTA</sequence>
<dbReference type="GO" id="GO:0016020">
    <property type="term" value="C:membrane"/>
    <property type="evidence" value="ECO:0007669"/>
    <property type="project" value="InterPro"/>
</dbReference>
<evidence type="ECO:0000256" key="1">
    <source>
        <dbReference type="SAM" id="Phobius"/>
    </source>
</evidence>
<feature type="transmembrane region" description="Helical" evidence="1">
    <location>
        <begin position="40"/>
        <end position="57"/>
    </location>
</feature>
<evidence type="ECO:0000313" key="2">
    <source>
        <dbReference type="EMBL" id="GAC27637.1"/>
    </source>
</evidence>
<dbReference type="STRING" id="1121922.GCA_000428905_01860"/>
<keyword evidence="1" id="KW-0812">Transmembrane</keyword>
<dbReference type="RefSeq" id="WP_006009395.1">
    <property type="nucleotide sequence ID" value="NZ_AUAV01000008.1"/>
</dbReference>
<protein>
    <recommendedName>
        <fullName evidence="4">MerC mercury resistance protein</fullName>
    </recommendedName>
</protein>
<dbReference type="OrthoDB" id="9949707at2"/>
<keyword evidence="1" id="KW-0472">Membrane</keyword>
<gene>
    <name evidence="2" type="ORF">GPAL_0757</name>
</gene>
<dbReference type="InterPro" id="IPR004891">
    <property type="entry name" value="Mercury-R_MerC"/>
</dbReference>
<keyword evidence="1" id="KW-1133">Transmembrane helix</keyword>
<feature type="transmembrane region" description="Helical" evidence="1">
    <location>
        <begin position="92"/>
        <end position="113"/>
    </location>
</feature>